<comment type="caution">
    <text evidence="1">The sequence shown here is derived from an EMBL/GenBank/DDBJ whole genome shotgun (WGS) entry which is preliminary data.</text>
</comment>
<reference evidence="1" key="1">
    <citation type="submission" date="2022-10" db="EMBL/GenBank/DDBJ databases">
        <title>Comparative genomic analysis of Cohnella hashimotonis sp. nov., isolated from the International Space Station.</title>
        <authorList>
            <person name="Simpson A."/>
            <person name="Venkateswaran K."/>
        </authorList>
    </citation>
    <scope>NUCLEOTIDE SEQUENCE</scope>
    <source>
        <strain evidence="1">DSM 28161</strain>
    </source>
</reference>
<proteinExistence type="predicted"/>
<dbReference type="Proteomes" id="UP001153404">
    <property type="component" value="Unassembled WGS sequence"/>
</dbReference>
<dbReference type="EMBL" id="JAPDIA010000008">
    <property type="protein sequence ID" value="MDG0812596.1"/>
    <property type="molecule type" value="Genomic_DNA"/>
</dbReference>
<organism evidence="1 2">
    <name type="scientific">Cohnella rhizosphaerae</name>
    <dbReference type="NCBI Taxonomy" id="1457232"/>
    <lineage>
        <taxon>Bacteria</taxon>
        <taxon>Bacillati</taxon>
        <taxon>Bacillota</taxon>
        <taxon>Bacilli</taxon>
        <taxon>Bacillales</taxon>
        <taxon>Paenibacillaceae</taxon>
        <taxon>Cohnella</taxon>
    </lineage>
</organism>
<dbReference type="AlphaFoldDB" id="A0A9X4KY98"/>
<name>A0A9X4KY98_9BACL</name>
<protein>
    <submittedName>
        <fullName evidence="1">Uncharacterized protein</fullName>
    </submittedName>
</protein>
<keyword evidence="2" id="KW-1185">Reference proteome</keyword>
<sequence length="145" mass="16282">MSSKFTYSWLAAAICASENGQSRSSPLPFVVRAQQRRRLFDAEPFLQLRLDQLADLFLGPVGTENDIAALDIRAHVFEAKLFAGGLQLRHLHFIVAADIDAAQQRDLNRHPHPSKTRFETARTLRARPACRTARSCHEFVGTRIG</sequence>
<evidence type="ECO:0000313" key="2">
    <source>
        <dbReference type="Proteomes" id="UP001153404"/>
    </source>
</evidence>
<accession>A0A9X4KY98</accession>
<evidence type="ECO:0000313" key="1">
    <source>
        <dbReference type="EMBL" id="MDG0812596.1"/>
    </source>
</evidence>
<gene>
    <name evidence="1" type="ORF">OMP40_27130</name>
</gene>